<proteinExistence type="predicted"/>
<dbReference type="AlphaFoldDB" id="A0A0N5AUY7"/>
<evidence type="ECO:0000313" key="2">
    <source>
        <dbReference type="WBParaSite" id="SMUV_0000868501-mRNA-1"/>
    </source>
</evidence>
<keyword evidence="1" id="KW-1185">Reference proteome</keyword>
<organism evidence="1 2">
    <name type="scientific">Syphacia muris</name>
    <dbReference type="NCBI Taxonomy" id="451379"/>
    <lineage>
        <taxon>Eukaryota</taxon>
        <taxon>Metazoa</taxon>
        <taxon>Ecdysozoa</taxon>
        <taxon>Nematoda</taxon>
        <taxon>Chromadorea</taxon>
        <taxon>Rhabditida</taxon>
        <taxon>Spirurina</taxon>
        <taxon>Oxyuridomorpha</taxon>
        <taxon>Oxyuroidea</taxon>
        <taxon>Oxyuridae</taxon>
        <taxon>Syphacia</taxon>
    </lineage>
</organism>
<accession>A0A0N5AUY7</accession>
<reference evidence="2" key="1">
    <citation type="submission" date="2017-02" db="UniProtKB">
        <authorList>
            <consortium name="WormBaseParasite"/>
        </authorList>
    </citation>
    <scope>IDENTIFICATION</scope>
</reference>
<dbReference type="Proteomes" id="UP000046393">
    <property type="component" value="Unplaced"/>
</dbReference>
<dbReference type="WBParaSite" id="SMUV_0000868501-mRNA-1">
    <property type="protein sequence ID" value="SMUV_0000868501-mRNA-1"/>
    <property type="gene ID" value="SMUV_0000868501"/>
</dbReference>
<dbReference type="SUPFAM" id="SSF48371">
    <property type="entry name" value="ARM repeat"/>
    <property type="match status" value="1"/>
</dbReference>
<protein>
    <submittedName>
        <fullName evidence="2">DUF2428 domain-containing protein</fullName>
    </submittedName>
</protein>
<dbReference type="InterPro" id="IPR016024">
    <property type="entry name" value="ARM-type_fold"/>
</dbReference>
<dbReference type="STRING" id="451379.A0A0N5AUY7"/>
<evidence type="ECO:0000313" key="1">
    <source>
        <dbReference type="Proteomes" id="UP000046393"/>
    </source>
</evidence>
<sequence length="1088" mass="125310">MLQKDETKEVLQYLKKQFAKSSDLITAEDLVKFHQIANDNQLPLPIRSLSAQLIARNGEFISFEECQDEAMLYGSIVECKSNLIRNMLQWFVCAEKIRQKSLWICRAVLCRLQKYLRSMTRSKILEPLDSSISLLALKIIFRTMITQSTSADINRTLKSILELQCHSEKSVKQLFEMSLALPDFAKIKFEILAHLILMLDYAEFVAFEPKMYESLWNCSESHDMISSASDCVATMGKAARKFGCNQFCVFLLKLLISDNCVRRNCSGFWLSRLADFKELKPLLATVAMDVQKQLDINNVSLSLTFNYNCLSCIASDWTIPQGNCMRWTMIDRLLCQEIVRLRAFRFYIKRPHLHEFKVLQQRISICQFLLENLGSDDRLLRCAVIDYGKAKINCLDTAFIEELFLRLQSGWNSQTIEASLNILSNLNNRQYFSSSFKQQLVSLAKDGDAALRKTVMSLIGEIQNTSVEEFFEMKLEDIFTANKDETEEICSLVEGILICHGDYWIIQKAQEFIHFSNSASTLLTFLCLTFNKRGESFTADEVMLCLSNCWSLTEETLVKTGSQYPGECSSLARLIENLSEGKVNDSVMISESQRSTMDDYYHKLCTAAELCITLSKRCGFIEIHRTFELLWNILMRSYHKGVIDHVGDLLNQLTEHCLNSAELKEIPHEYYCKTLKIFSNDSSSSRNLSFSRILCHIGHKLNIVSSLVNTLIEYGTNRQLENVSVRSWKVLKYLLSDAEIDISSSYCAIFEAVLNIYDQCTWKIRSSALHCFAVLTCRISEVDEHCIIPLYIFQYQYENIWRELVCRFLMVSIRDKCFLLLLSLLSRLHLIDQMFYTSAELNEIEKVVSQCAKLLCSCADVRYSRLIVNCICQLTPHSRLLEANLKSTLSRKIFSDKIQTAEPPKFDSLPDDIRFISHKKLVLMAEEVATKLERDDSCDNSDTISLFTYVFQNAELFTLSSKELQRLCAAYVFAILSEVIIKNFRNLHARYFCCICSLLMDEISDVRSATTKVSAKCLSGHLLPSASPVQSMKVVIDILLQSSSVTSEELESEWIKWSRKTYARRRKFNRYFEDQLVVRILQTRNVWL</sequence>
<name>A0A0N5AUY7_9BILA</name>